<feature type="chain" id="PRO_5003069109" description="Secreted protein" evidence="2">
    <location>
        <begin position="20"/>
        <end position="84"/>
    </location>
</feature>
<sequence>MKPCRVVAWAMILPPHLDAWLPHWSGSPRPKSLGWRKKQQVPARKRMRPRPRFAPPLLRHHCMGNPNLIPSLERIRNLSALYRL</sequence>
<evidence type="ECO:0000256" key="2">
    <source>
        <dbReference type="SAM" id="SignalP"/>
    </source>
</evidence>
<feature type="compositionally biased region" description="Basic residues" evidence="1">
    <location>
        <begin position="34"/>
        <end position="51"/>
    </location>
</feature>
<accession>D5A8Q4</accession>
<organism evidence="3">
    <name type="scientific">Picea sitchensis</name>
    <name type="common">Sitka spruce</name>
    <name type="synonym">Pinus sitchensis</name>
    <dbReference type="NCBI Taxonomy" id="3332"/>
    <lineage>
        <taxon>Eukaryota</taxon>
        <taxon>Viridiplantae</taxon>
        <taxon>Streptophyta</taxon>
        <taxon>Embryophyta</taxon>
        <taxon>Tracheophyta</taxon>
        <taxon>Spermatophyta</taxon>
        <taxon>Pinopsida</taxon>
        <taxon>Pinidae</taxon>
        <taxon>Conifers I</taxon>
        <taxon>Pinales</taxon>
        <taxon>Pinaceae</taxon>
        <taxon>Picea</taxon>
    </lineage>
</organism>
<evidence type="ECO:0000313" key="3">
    <source>
        <dbReference type="EMBL" id="ADE75923.1"/>
    </source>
</evidence>
<evidence type="ECO:0008006" key="4">
    <source>
        <dbReference type="Google" id="ProtNLM"/>
    </source>
</evidence>
<evidence type="ECO:0000256" key="1">
    <source>
        <dbReference type="SAM" id="MobiDB-lite"/>
    </source>
</evidence>
<name>D5A8Q4_PICSI</name>
<reference evidence="3" key="1">
    <citation type="submission" date="2010-04" db="EMBL/GenBank/DDBJ databases">
        <authorList>
            <person name="Reid K.E."/>
            <person name="Liao N."/>
            <person name="Chan S."/>
            <person name="Docking R."/>
            <person name="Taylor G."/>
            <person name="Moore R."/>
            <person name="Mayo M."/>
            <person name="Munro S."/>
            <person name="King J."/>
            <person name="Yanchuk A."/>
            <person name="Holt R."/>
            <person name="Jones S."/>
            <person name="Marra M."/>
            <person name="Ritland C.E."/>
            <person name="Ritland K."/>
            <person name="Bohlmann J."/>
        </authorList>
    </citation>
    <scope>NUCLEOTIDE SEQUENCE</scope>
    <source>
        <tissue evidence="3">Buds collected with no treatment. Collection October 2007</tissue>
    </source>
</reference>
<dbReference type="EMBL" id="BT122551">
    <property type="protein sequence ID" value="ADE75923.1"/>
    <property type="molecule type" value="mRNA"/>
</dbReference>
<proteinExistence type="evidence at transcript level"/>
<feature type="signal peptide" evidence="2">
    <location>
        <begin position="1"/>
        <end position="19"/>
    </location>
</feature>
<dbReference type="AlphaFoldDB" id="D5A8Q4"/>
<keyword evidence="2" id="KW-0732">Signal</keyword>
<protein>
    <recommendedName>
        <fullName evidence="4">Secreted protein</fullName>
    </recommendedName>
</protein>
<feature type="region of interest" description="Disordered" evidence="1">
    <location>
        <begin position="30"/>
        <end position="56"/>
    </location>
</feature>